<feature type="region of interest" description="Disordered" evidence="1">
    <location>
        <begin position="1281"/>
        <end position="1305"/>
    </location>
</feature>
<feature type="transmembrane region" description="Helical" evidence="2">
    <location>
        <begin position="1040"/>
        <end position="1062"/>
    </location>
</feature>
<feature type="chain" id="PRO_5006622578" evidence="3">
    <location>
        <begin position="22"/>
        <end position="1305"/>
    </location>
</feature>
<evidence type="ECO:0000256" key="2">
    <source>
        <dbReference type="SAM" id="Phobius"/>
    </source>
</evidence>
<organism evidence="4 5">
    <name type="scientific">Bodo saltans</name>
    <name type="common">Flagellated protozoan</name>
    <dbReference type="NCBI Taxonomy" id="75058"/>
    <lineage>
        <taxon>Eukaryota</taxon>
        <taxon>Discoba</taxon>
        <taxon>Euglenozoa</taxon>
        <taxon>Kinetoplastea</taxon>
        <taxon>Metakinetoplastina</taxon>
        <taxon>Eubodonida</taxon>
        <taxon>Bodonidae</taxon>
        <taxon>Bodo</taxon>
    </lineage>
</organism>
<dbReference type="EMBL" id="CYKH01002073">
    <property type="protein sequence ID" value="CUG92641.1"/>
    <property type="molecule type" value="Genomic_DNA"/>
</dbReference>
<protein>
    <submittedName>
        <fullName evidence="4">Membrane-associated protein, putative</fullName>
    </submittedName>
</protein>
<feature type="transmembrane region" description="Helical" evidence="2">
    <location>
        <begin position="1146"/>
        <end position="1166"/>
    </location>
</feature>
<keyword evidence="2" id="KW-0812">Transmembrane</keyword>
<feature type="transmembrane region" description="Helical" evidence="2">
    <location>
        <begin position="1178"/>
        <end position="1198"/>
    </location>
</feature>
<keyword evidence="5" id="KW-1185">Reference proteome</keyword>
<evidence type="ECO:0000256" key="1">
    <source>
        <dbReference type="SAM" id="MobiDB-lite"/>
    </source>
</evidence>
<accession>A0A0S4JQ49</accession>
<feature type="compositionally biased region" description="Basic and acidic residues" evidence="1">
    <location>
        <begin position="1290"/>
        <end position="1299"/>
    </location>
</feature>
<evidence type="ECO:0000313" key="4">
    <source>
        <dbReference type="EMBL" id="CUG92641.1"/>
    </source>
</evidence>
<reference evidence="5" key="1">
    <citation type="submission" date="2015-09" db="EMBL/GenBank/DDBJ databases">
        <authorList>
            <consortium name="Pathogen Informatics"/>
        </authorList>
    </citation>
    <scope>NUCLEOTIDE SEQUENCE [LARGE SCALE GENOMIC DNA]</scope>
    <source>
        <strain evidence="5">Lake Konstanz</strain>
    </source>
</reference>
<proteinExistence type="predicted"/>
<feature type="transmembrane region" description="Helical" evidence="2">
    <location>
        <begin position="1120"/>
        <end position="1139"/>
    </location>
</feature>
<dbReference type="VEuPathDB" id="TriTrypDB:BSAL_38630"/>
<gene>
    <name evidence="4" type="ORF">BSAL_38630</name>
</gene>
<feature type="region of interest" description="Disordered" evidence="1">
    <location>
        <begin position="565"/>
        <end position="586"/>
    </location>
</feature>
<evidence type="ECO:0000313" key="5">
    <source>
        <dbReference type="Proteomes" id="UP000051952"/>
    </source>
</evidence>
<sequence length="1305" mass="138816">MLWHALIALVLTMLRMPLAGAANITYVSGTCKTADASFNISNYYNEESILATDLTGVDVSGTNWDLGKDGAYVGYNVMYCGLTPTTYGGYLPSAVLTLIREKGFALTESCDMASLLSYPAFHVFIMVDRATSVVISDADAAAIAAFYVRGGGIYSLTDNCPYNSNANKMFAAMPSVLRRFQLLHNNGVTPFALTLGNPVADNQFGHHVVFTGVPSMSSGHSLTIPYYDAVMSTGVFANLCTIVITRTPSVCSGEAAASYVRAHATMMYIDPPTQLSNVTDACNWGRMVLDTGWTRYGVAPLRTGSHRLAANIVVYLLNIERIVERNVSGDGYALLTCNSTSNSTNSTDQTQVLGCSAGDAVTLKASTMLCKVSFSGDDAPSCLALIVTETEGTTCVVDLSSTAIGTYWIMVDGQNSSLQFTVTAASLTPRGTVTAATGTCVIATETFVTGCTDGSSITIDWTLPYPASFTLGLGSTASICSTFSVPGTSVYCRFQGLSTLARGTYQTYINGVSTGIPLKIQTDLASLNHALCSSTHTFSPDRTAIVTETRTWVATPSLTYTTSITDEATSSRSSSPTLSATQTETTTHTLSSAISGSVTVTAAESMTVSALVLSVSRSLRVTGSPLLNATRTMTRTQTRSRSALLTVTRSIGITETRRFFFFSRSLRVTGSPLLNATRTMTRTQTRSRSALLTVTRSIGITETRRLTPSAADVTLTHSVAATSSHTWRCVDASALLAVFAPLSNSSNLVVLQTTDGQVQNGTTFAWTPAVLSGLQQEELHVNWFSPWEATAYVVPVSVPNQLGFGSLPGQSAGIRISCPYGLGTPQGIAPSGPQHACTVVVPPLASYKIYSAERVTLRVPLQAGTLGQLCGTARNDTTLMFTAADLVVSVDQSLLLSAAQDVVTPIFAVMTVASPFAAPDLQALVMIAMMPCSNSYQQRTFAMFRALSPFTLSDSYDGVLWGNLIANAGIFGLHVVVVGVVSLVRSVPLPLRRHCRAKGSHKDVEPTYDCKSSYAFAAVQLLTGDNGDGSSGTPDTMTTALAGVVLGVFNVAAPCALMLYIYRSVKAYYQVYEYHKWRRGETGLRVRLLSTFLLPIGRWEPQEVRRCLGPMVTLQCRHEYGWVLFPLISPTLVALFSLVRNESDVICMWVYVVLGLLHLALVLVVALCKPFRSMIEDWFAAGALLITCIYLFFAAINLRYPGSAAIAAVLAALKKKSDQPAVPRVRRVCGRAGSVRRVAAGDDGGAVRVPHCTHLHCAAAGGDGAAAVAVRVVLRAVAPGGGRAGGAPEVPRRVRERPEAAGPAA</sequence>
<dbReference type="OrthoDB" id="251612at2759"/>
<name>A0A0S4JQ49_BODSA</name>
<keyword evidence="2" id="KW-0472">Membrane</keyword>
<dbReference type="Proteomes" id="UP000051952">
    <property type="component" value="Unassembled WGS sequence"/>
</dbReference>
<keyword evidence="2" id="KW-1133">Transmembrane helix</keyword>
<keyword evidence="3" id="KW-0732">Signal</keyword>
<evidence type="ECO:0000256" key="3">
    <source>
        <dbReference type="SAM" id="SignalP"/>
    </source>
</evidence>
<feature type="signal peptide" evidence="3">
    <location>
        <begin position="1"/>
        <end position="21"/>
    </location>
</feature>
<feature type="transmembrane region" description="Helical" evidence="2">
    <location>
        <begin position="960"/>
        <end position="984"/>
    </location>
</feature>